<dbReference type="EMBL" id="CP000817">
    <property type="protein sequence ID" value="ACA40756.1"/>
    <property type="molecule type" value="Genomic_DNA"/>
</dbReference>
<sequence length="52" mass="5919">MKAYLANGLFSLGDRLVNEQLAAAIREAVPDIALYVRRRMMPSMINRLTRIV</sequence>
<evidence type="ECO:0000313" key="1">
    <source>
        <dbReference type="EMBL" id="ACA40756.1"/>
    </source>
</evidence>
<dbReference type="RefSeq" id="WP_012294820.1">
    <property type="nucleotide sequence ID" value="NC_010382.1"/>
</dbReference>
<dbReference type="Proteomes" id="UP000002164">
    <property type="component" value="Chromosome"/>
</dbReference>
<accession>B1HQL9</accession>
<organism evidence="1 2">
    <name type="scientific">Lysinibacillus sphaericus (strain C3-41)</name>
    <dbReference type="NCBI Taxonomy" id="444177"/>
    <lineage>
        <taxon>Bacteria</taxon>
        <taxon>Bacillati</taxon>
        <taxon>Bacillota</taxon>
        <taxon>Bacilli</taxon>
        <taxon>Bacillales</taxon>
        <taxon>Bacillaceae</taxon>
        <taxon>Lysinibacillus</taxon>
    </lineage>
</organism>
<dbReference type="HOGENOM" id="CLU_3081504_0_0_9"/>
<dbReference type="AlphaFoldDB" id="B1HQL9"/>
<protein>
    <submittedName>
        <fullName evidence="1">Uncharacterized protein</fullName>
    </submittedName>
</protein>
<proteinExistence type="predicted"/>
<gene>
    <name evidence="1" type="ordered locus">Bsph_3251</name>
</gene>
<dbReference type="EnsemblBacteria" id="ACA40756">
    <property type="protein sequence ID" value="ACA40756"/>
    <property type="gene ID" value="Bsph_3251"/>
</dbReference>
<evidence type="ECO:0000313" key="2">
    <source>
        <dbReference type="Proteomes" id="UP000002164"/>
    </source>
</evidence>
<dbReference type="KEGG" id="lsp:Bsph_3251"/>
<name>B1HQL9_LYSSC</name>
<reference evidence="1 2" key="1">
    <citation type="journal article" date="2008" name="J. Bacteriol.">
        <title>Complete genome sequence of the mosquitocidal bacterium Bacillus sphaericus C3-41 and comparison with those of closely related Bacillus species.</title>
        <authorList>
            <person name="Hu X."/>
            <person name="Fan W."/>
            <person name="Han B."/>
            <person name="Liu H."/>
            <person name="Zheng D."/>
            <person name="Li Q."/>
            <person name="Dong W."/>
            <person name="Yan J."/>
            <person name="Gao M."/>
            <person name="Berry C."/>
            <person name="Yuan Z."/>
        </authorList>
    </citation>
    <scope>NUCLEOTIDE SEQUENCE [LARGE SCALE GENOMIC DNA]</scope>
    <source>
        <strain evidence="1 2">C3-41</strain>
    </source>
</reference>